<organism evidence="1 2">
    <name type="scientific">Scylla paramamosain</name>
    <name type="common">Mud crab</name>
    <dbReference type="NCBI Taxonomy" id="85552"/>
    <lineage>
        <taxon>Eukaryota</taxon>
        <taxon>Metazoa</taxon>
        <taxon>Ecdysozoa</taxon>
        <taxon>Arthropoda</taxon>
        <taxon>Crustacea</taxon>
        <taxon>Multicrustacea</taxon>
        <taxon>Malacostraca</taxon>
        <taxon>Eumalacostraca</taxon>
        <taxon>Eucarida</taxon>
        <taxon>Decapoda</taxon>
        <taxon>Pleocyemata</taxon>
        <taxon>Brachyura</taxon>
        <taxon>Eubrachyura</taxon>
        <taxon>Portunoidea</taxon>
        <taxon>Portunidae</taxon>
        <taxon>Portuninae</taxon>
        <taxon>Scylla</taxon>
    </lineage>
</organism>
<reference evidence="1 2" key="1">
    <citation type="submission" date="2023-03" db="EMBL/GenBank/DDBJ databases">
        <title>High-quality genome of Scylla paramamosain provides insights in environmental adaptation.</title>
        <authorList>
            <person name="Zhang L."/>
        </authorList>
    </citation>
    <scope>NUCLEOTIDE SEQUENCE [LARGE SCALE GENOMIC DNA]</scope>
    <source>
        <strain evidence="1">LZ_2023a</strain>
        <tissue evidence="1">Muscle</tissue>
    </source>
</reference>
<gene>
    <name evidence="1" type="ORF">O3P69_019758</name>
</gene>
<name>A0AAW0SYV6_SCYPA</name>
<dbReference type="Proteomes" id="UP001487740">
    <property type="component" value="Unassembled WGS sequence"/>
</dbReference>
<sequence>MAFLLDEEEYRPALREEVGHVLAGREHVSWEIDREGGDVQHVKVIKDIDEDVPTSEKISQRWKEYFEDLLNTEDAGERRLEEVVGLNQEVQCTSSEKVR</sequence>
<accession>A0AAW0SYV6</accession>
<comment type="caution">
    <text evidence="1">The sequence shown here is derived from an EMBL/GenBank/DDBJ whole genome shotgun (WGS) entry which is preliminary data.</text>
</comment>
<evidence type="ECO:0000313" key="2">
    <source>
        <dbReference type="Proteomes" id="UP001487740"/>
    </source>
</evidence>
<evidence type="ECO:0000313" key="1">
    <source>
        <dbReference type="EMBL" id="KAK8379941.1"/>
    </source>
</evidence>
<dbReference type="EMBL" id="JARAKH010000043">
    <property type="protein sequence ID" value="KAK8379941.1"/>
    <property type="molecule type" value="Genomic_DNA"/>
</dbReference>
<protein>
    <submittedName>
        <fullName evidence="1">Uncharacterized protein</fullName>
    </submittedName>
</protein>
<keyword evidence="2" id="KW-1185">Reference proteome</keyword>
<proteinExistence type="predicted"/>
<dbReference type="AlphaFoldDB" id="A0AAW0SYV6"/>